<feature type="region of interest" description="Disordered" evidence="1">
    <location>
        <begin position="183"/>
        <end position="237"/>
    </location>
</feature>
<feature type="compositionally biased region" description="Low complexity" evidence="1">
    <location>
        <begin position="114"/>
        <end position="128"/>
    </location>
</feature>
<keyword evidence="4" id="KW-1185">Reference proteome</keyword>
<reference evidence="3" key="1">
    <citation type="journal article" date="2022" name="Int. J. Mol. Sci.">
        <title>Draft Genome of Tanacetum Coccineum: Genomic Comparison of Closely Related Tanacetum-Family Plants.</title>
        <authorList>
            <person name="Yamashiro T."/>
            <person name="Shiraishi A."/>
            <person name="Nakayama K."/>
            <person name="Satake H."/>
        </authorList>
    </citation>
    <scope>NUCLEOTIDE SEQUENCE</scope>
</reference>
<evidence type="ECO:0000313" key="3">
    <source>
        <dbReference type="EMBL" id="GJS72774.1"/>
    </source>
</evidence>
<dbReference type="GO" id="GO:0003964">
    <property type="term" value="F:RNA-directed DNA polymerase activity"/>
    <property type="evidence" value="ECO:0007669"/>
    <property type="project" value="UniProtKB-KW"/>
</dbReference>
<protein>
    <submittedName>
        <fullName evidence="3">Reverse transcriptase domain-containing protein</fullName>
    </submittedName>
</protein>
<feature type="compositionally biased region" description="Polar residues" evidence="1">
    <location>
        <begin position="129"/>
        <end position="138"/>
    </location>
</feature>
<gene>
    <name evidence="3" type="ORF">Tco_0705615</name>
</gene>
<name>A0ABQ4Y540_9ASTR</name>
<dbReference type="InterPro" id="IPR005162">
    <property type="entry name" value="Retrotrans_gag_dom"/>
</dbReference>
<sequence length="779" mass="85890">MAASVIPISSDSSEESVGSHVPRVILFGAIPGIILVIHVIPAQVPIVPVDPLVAPKVGAVSVTSPAGVLDLVDYSSSSDSDPSEDSLPLAPELPLVSPFLCSDDSEADSESEPAEVTSRPSPPSGSSSHDTLASSSESPIALIRPGEAIPFGRPYRTHPNGPRKLLTARKRVGPFPARRLAWRRVSHRSSDRHSSPDFTSDSSSSGSPLDSLSDTSSIHSSGFDASGQTHSGPSTRVASSRLVYPPVMTLRYSEAFRRWRSLDSYSLSAGPSRKRCRSPTTSVPSSTPFLRSIAPTLADILPPRKRFRDSYSLEYSREDHMETGTADAEAIADLSIGDGVGAHTEDGIGMGVEIAASDIKEDEEEFETALEDRWRTLDLWLGLDVSPRNIVIQDMTITCFRMTPEAIEELIAQLVAKALANYEATHAAKALKAESDSQNGNDGDNGNGGNRNSRNKNRNHEHGGNNRNGNPNENGRGVMPVARVYTYQDFVKCQPLNFKGTEGVVGLTRWFEKMETVFYISNCPEMYQVKYATHTLLDSALTWWNSHKRTVGVDAAFAMTWRDLMKLMTEVYYPRNEIQNMETELMVLGEEDRIERYVGGLPNIIQGNVMSVEPTRLQDAIRLANSLMDQKLKEAMWPKPIRLVVMKVGVYVGLHLFCTSASSPCWANALLKCRVVERLVILDQGVKGHFKKDCPKLKNQNHGNKLVIPKARGKAYAIGGRDLATQRFLVSQAQKLRHEKKGNYETKDFMWYDLRSLESPLVRTLWLNGRIAYDIVVVD</sequence>
<keyword evidence="3" id="KW-0808">Transferase</keyword>
<keyword evidence="3" id="KW-0695">RNA-directed DNA polymerase</keyword>
<feature type="compositionally biased region" description="Low complexity" evidence="1">
    <location>
        <begin position="196"/>
        <end position="221"/>
    </location>
</feature>
<feature type="region of interest" description="Disordered" evidence="1">
    <location>
        <begin position="431"/>
        <end position="477"/>
    </location>
</feature>
<evidence type="ECO:0000313" key="4">
    <source>
        <dbReference type="Proteomes" id="UP001151760"/>
    </source>
</evidence>
<feature type="region of interest" description="Disordered" evidence="1">
    <location>
        <begin position="100"/>
        <end position="170"/>
    </location>
</feature>
<feature type="region of interest" description="Disordered" evidence="1">
    <location>
        <begin position="267"/>
        <end position="287"/>
    </location>
</feature>
<feature type="compositionally biased region" description="Low complexity" evidence="1">
    <location>
        <begin position="465"/>
        <end position="477"/>
    </location>
</feature>
<reference evidence="3" key="2">
    <citation type="submission" date="2022-01" db="EMBL/GenBank/DDBJ databases">
        <authorList>
            <person name="Yamashiro T."/>
            <person name="Shiraishi A."/>
            <person name="Satake H."/>
            <person name="Nakayama K."/>
        </authorList>
    </citation>
    <scope>NUCLEOTIDE SEQUENCE</scope>
</reference>
<keyword evidence="3" id="KW-0548">Nucleotidyltransferase</keyword>
<dbReference type="Proteomes" id="UP001151760">
    <property type="component" value="Unassembled WGS sequence"/>
</dbReference>
<feature type="compositionally biased region" description="Acidic residues" evidence="1">
    <location>
        <begin position="103"/>
        <end position="113"/>
    </location>
</feature>
<comment type="caution">
    <text evidence="3">The sequence shown here is derived from an EMBL/GenBank/DDBJ whole genome shotgun (WGS) entry which is preliminary data.</text>
</comment>
<proteinExistence type="predicted"/>
<feature type="compositionally biased region" description="Polar residues" evidence="1">
    <location>
        <begin position="226"/>
        <end position="237"/>
    </location>
</feature>
<organism evidence="3 4">
    <name type="scientific">Tanacetum coccineum</name>
    <dbReference type="NCBI Taxonomy" id="301880"/>
    <lineage>
        <taxon>Eukaryota</taxon>
        <taxon>Viridiplantae</taxon>
        <taxon>Streptophyta</taxon>
        <taxon>Embryophyta</taxon>
        <taxon>Tracheophyta</taxon>
        <taxon>Spermatophyta</taxon>
        <taxon>Magnoliopsida</taxon>
        <taxon>eudicotyledons</taxon>
        <taxon>Gunneridae</taxon>
        <taxon>Pentapetalae</taxon>
        <taxon>asterids</taxon>
        <taxon>campanulids</taxon>
        <taxon>Asterales</taxon>
        <taxon>Asteraceae</taxon>
        <taxon>Asteroideae</taxon>
        <taxon>Anthemideae</taxon>
        <taxon>Anthemidinae</taxon>
        <taxon>Tanacetum</taxon>
    </lineage>
</organism>
<dbReference type="Pfam" id="PF03732">
    <property type="entry name" value="Retrotrans_gag"/>
    <property type="match status" value="1"/>
</dbReference>
<feature type="compositionally biased region" description="Low complexity" evidence="1">
    <location>
        <begin position="278"/>
        <end position="287"/>
    </location>
</feature>
<feature type="domain" description="Retrotransposon gag" evidence="2">
    <location>
        <begin position="530"/>
        <end position="598"/>
    </location>
</feature>
<evidence type="ECO:0000259" key="2">
    <source>
        <dbReference type="Pfam" id="PF03732"/>
    </source>
</evidence>
<evidence type="ECO:0000256" key="1">
    <source>
        <dbReference type="SAM" id="MobiDB-lite"/>
    </source>
</evidence>
<accession>A0ABQ4Y540</accession>
<dbReference type="EMBL" id="BQNB010010103">
    <property type="protein sequence ID" value="GJS72774.1"/>
    <property type="molecule type" value="Genomic_DNA"/>
</dbReference>